<evidence type="ECO:0000259" key="9">
    <source>
        <dbReference type="PROSITE" id="PS50928"/>
    </source>
</evidence>
<keyword evidence="6 8" id="KW-1133">Transmembrane helix</keyword>
<keyword evidence="11" id="KW-1185">Reference proteome</keyword>
<dbReference type="Proteomes" id="UP001646141">
    <property type="component" value="Unassembled WGS sequence"/>
</dbReference>
<proteinExistence type="inferred from homology"/>
<keyword evidence="2 8" id="KW-0813">Transport</keyword>
<dbReference type="NCBIfam" id="TIGR01726">
    <property type="entry name" value="HEQRo_perm_3TM"/>
    <property type="match status" value="1"/>
</dbReference>
<dbReference type="RefSeq" id="WP_202383216.1">
    <property type="nucleotide sequence ID" value="NZ_BAAAMA010000011.1"/>
</dbReference>
<keyword evidence="4 8" id="KW-0812">Transmembrane</keyword>
<feature type="transmembrane region" description="Helical" evidence="8">
    <location>
        <begin position="13"/>
        <end position="38"/>
    </location>
</feature>
<name>A0ABS1SS98_9MICO</name>
<dbReference type="PANTHER" id="PTHR30614:SF0">
    <property type="entry name" value="L-CYSTINE TRANSPORT SYSTEM PERMEASE PROTEIN TCYL"/>
    <property type="match status" value="1"/>
</dbReference>
<evidence type="ECO:0000256" key="1">
    <source>
        <dbReference type="ARBA" id="ARBA00004651"/>
    </source>
</evidence>
<dbReference type="PANTHER" id="PTHR30614">
    <property type="entry name" value="MEMBRANE COMPONENT OF AMINO ACID ABC TRANSPORTER"/>
    <property type="match status" value="1"/>
</dbReference>
<feature type="transmembrane region" description="Helical" evidence="8">
    <location>
        <begin position="50"/>
        <end position="77"/>
    </location>
</feature>
<comment type="caution">
    <text evidence="10">The sequence shown here is derived from an EMBL/GenBank/DDBJ whole genome shotgun (WGS) entry which is preliminary data.</text>
</comment>
<dbReference type="SUPFAM" id="SSF161098">
    <property type="entry name" value="MetI-like"/>
    <property type="match status" value="1"/>
</dbReference>
<dbReference type="InterPro" id="IPR043429">
    <property type="entry name" value="ArtM/GltK/GlnP/TcyL/YhdX-like"/>
</dbReference>
<evidence type="ECO:0000313" key="10">
    <source>
        <dbReference type="EMBL" id="MBL3691036.1"/>
    </source>
</evidence>
<keyword evidence="7 8" id="KW-0472">Membrane</keyword>
<evidence type="ECO:0000313" key="11">
    <source>
        <dbReference type="Proteomes" id="UP001646141"/>
    </source>
</evidence>
<keyword evidence="3" id="KW-1003">Cell membrane</keyword>
<gene>
    <name evidence="10" type="ORF">D3226_13910</name>
</gene>
<dbReference type="PROSITE" id="PS50928">
    <property type="entry name" value="ABC_TM1"/>
    <property type="match status" value="1"/>
</dbReference>
<dbReference type="InterPro" id="IPR000515">
    <property type="entry name" value="MetI-like"/>
</dbReference>
<evidence type="ECO:0000256" key="5">
    <source>
        <dbReference type="ARBA" id="ARBA00022970"/>
    </source>
</evidence>
<dbReference type="Gene3D" id="1.10.3720.10">
    <property type="entry name" value="MetI-like"/>
    <property type="match status" value="1"/>
</dbReference>
<evidence type="ECO:0000256" key="6">
    <source>
        <dbReference type="ARBA" id="ARBA00022989"/>
    </source>
</evidence>
<comment type="similarity">
    <text evidence="8">Belongs to the binding-protein-dependent transport system permease family.</text>
</comment>
<protein>
    <submittedName>
        <fullName evidence="10">Amino acid ABC transporter permease</fullName>
    </submittedName>
</protein>
<accession>A0ABS1SS98</accession>
<dbReference type="InterPro" id="IPR010065">
    <property type="entry name" value="AA_ABC_transptr_permease_3TM"/>
</dbReference>
<dbReference type="Pfam" id="PF00528">
    <property type="entry name" value="BPD_transp_1"/>
    <property type="match status" value="1"/>
</dbReference>
<dbReference type="EMBL" id="QYAD01000006">
    <property type="protein sequence ID" value="MBL3691036.1"/>
    <property type="molecule type" value="Genomic_DNA"/>
</dbReference>
<evidence type="ECO:0000256" key="2">
    <source>
        <dbReference type="ARBA" id="ARBA00022448"/>
    </source>
</evidence>
<organism evidence="10 11">
    <name type="scientific">Leucobacter chromiireducens subsp. chromiireducens</name>
    <dbReference type="NCBI Taxonomy" id="660067"/>
    <lineage>
        <taxon>Bacteria</taxon>
        <taxon>Bacillati</taxon>
        <taxon>Actinomycetota</taxon>
        <taxon>Actinomycetes</taxon>
        <taxon>Micrococcales</taxon>
        <taxon>Microbacteriaceae</taxon>
        <taxon>Leucobacter</taxon>
    </lineage>
</organism>
<evidence type="ECO:0000256" key="4">
    <source>
        <dbReference type="ARBA" id="ARBA00022692"/>
    </source>
</evidence>
<evidence type="ECO:0000256" key="3">
    <source>
        <dbReference type="ARBA" id="ARBA00022475"/>
    </source>
</evidence>
<sequence length="216" mass="23289">MEFLQSLLSSWPVFVQGLGVTLALTVLTLIFSLILAVLITAMRLSGKKPLVWFATAYLAIIRGVPLIALLFVIYFGIVSVVKVEAFTAAVVGLSIHTSAYVSEILRSGLASVPNGQVEAARSLGMSRMRTLQKVVGPQAIRVVVPALANQAIISLKDSSVAAFITVGELFMTAQRLSAASFEPLTYYSIVSLYYLAIVGLMTLGVNRVEAYFRKRG</sequence>
<evidence type="ECO:0000256" key="7">
    <source>
        <dbReference type="ARBA" id="ARBA00023136"/>
    </source>
</evidence>
<evidence type="ECO:0000256" key="8">
    <source>
        <dbReference type="RuleBase" id="RU363032"/>
    </source>
</evidence>
<reference evidence="10 11" key="1">
    <citation type="submission" date="2018-09" db="EMBL/GenBank/DDBJ databases">
        <title>Comparative genomics of Leucobacter spp.</title>
        <authorList>
            <person name="Reis A.C."/>
            <person name="Kolvenbach B.A."/>
            <person name="Corvini P.F.X."/>
            <person name="Nunes O.C."/>
        </authorList>
    </citation>
    <scope>NUCLEOTIDE SEQUENCE [LARGE SCALE GENOMIC DNA]</scope>
    <source>
        <strain evidence="10 11">L-1</strain>
    </source>
</reference>
<feature type="transmembrane region" description="Helical" evidence="8">
    <location>
        <begin position="184"/>
        <end position="205"/>
    </location>
</feature>
<dbReference type="CDD" id="cd06261">
    <property type="entry name" value="TM_PBP2"/>
    <property type="match status" value="1"/>
</dbReference>
<comment type="subcellular location">
    <subcellularLocation>
        <location evidence="1 8">Cell membrane</location>
        <topology evidence="1 8">Multi-pass membrane protein</topology>
    </subcellularLocation>
</comment>
<feature type="domain" description="ABC transmembrane type-1" evidence="9">
    <location>
        <begin position="18"/>
        <end position="202"/>
    </location>
</feature>
<dbReference type="InterPro" id="IPR035906">
    <property type="entry name" value="MetI-like_sf"/>
</dbReference>
<keyword evidence="5" id="KW-0029">Amino-acid transport</keyword>